<feature type="domain" description="Heterokaryon incompatibility" evidence="1">
    <location>
        <begin position="223"/>
        <end position="306"/>
    </location>
</feature>
<dbReference type="RefSeq" id="XP_060435950.1">
    <property type="nucleotide sequence ID" value="XM_060571533.1"/>
</dbReference>
<protein>
    <submittedName>
        <fullName evidence="2">Heterokaryon incompatibility protein-domain-containing protein</fullName>
    </submittedName>
</protein>
<dbReference type="Proteomes" id="UP001224890">
    <property type="component" value="Unassembled WGS sequence"/>
</dbReference>
<keyword evidence="3" id="KW-1185">Reference proteome</keyword>
<reference evidence="2" key="1">
    <citation type="submission" date="2021-06" db="EMBL/GenBank/DDBJ databases">
        <title>Comparative genomics, transcriptomics and evolutionary studies reveal genomic signatures of adaptation to plant cell wall in hemibiotrophic fungi.</title>
        <authorList>
            <consortium name="DOE Joint Genome Institute"/>
            <person name="Baroncelli R."/>
            <person name="Diaz J.F."/>
            <person name="Benocci T."/>
            <person name="Peng M."/>
            <person name="Battaglia E."/>
            <person name="Haridas S."/>
            <person name="Andreopoulos W."/>
            <person name="Labutti K."/>
            <person name="Pangilinan J."/>
            <person name="Floch G.L."/>
            <person name="Makela M.R."/>
            <person name="Henrissat B."/>
            <person name="Grigoriev I.V."/>
            <person name="Crouch J.A."/>
            <person name="De Vries R.P."/>
            <person name="Sukno S.A."/>
            <person name="Thon M.R."/>
        </authorList>
    </citation>
    <scope>NUCLEOTIDE SEQUENCE</scope>
    <source>
        <strain evidence="2">CBS 193.32</strain>
    </source>
</reference>
<dbReference type="PANTHER" id="PTHR33112:SF9">
    <property type="entry name" value="HETEROKARYON INCOMPATIBILITY DOMAIN-CONTAINING PROTEIN"/>
    <property type="match status" value="1"/>
</dbReference>
<evidence type="ECO:0000313" key="3">
    <source>
        <dbReference type="Proteomes" id="UP001224890"/>
    </source>
</evidence>
<dbReference type="Pfam" id="PF06985">
    <property type="entry name" value="HET"/>
    <property type="match status" value="1"/>
</dbReference>
<dbReference type="InterPro" id="IPR010730">
    <property type="entry name" value="HET"/>
</dbReference>
<dbReference type="EMBL" id="JAHMHR010000002">
    <property type="protein sequence ID" value="KAK1700193.1"/>
    <property type="molecule type" value="Genomic_DNA"/>
</dbReference>
<evidence type="ECO:0000259" key="1">
    <source>
        <dbReference type="Pfam" id="PF06985"/>
    </source>
</evidence>
<accession>A0AAJ0B0I0</accession>
<proteinExistence type="predicted"/>
<dbReference type="AlphaFoldDB" id="A0AAJ0B0I0"/>
<organism evidence="2 3">
    <name type="scientific">Colletotrichum godetiae</name>
    <dbReference type="NCBI Taxonomy" id="1209918"/>
    <lineage>
        <taxon>Eukaryota</taxon>
        <taxon>Fungi</taxon>
        <taxon>Dikarya</taxon>
        <taxon>Ascomycota</taxon>
        <taxon>Pezizomycotina</taxon>
        <taxon>Sordariomycetes</taxon>
        <taxon>Hypocreomycetidae</taxon>
        <taxon>Glomerellales</taxon>
        <taxon>Glomerellaceae</taxon>
        <taxon>Colletotrichum</taxon>
        <taxon>Colletotrichum acutatum species complex</taxon>
    </lineage>
</organism>
<sequence length="306" mass="34786">MSYAAKYLGDICFGEQHLGWMRDALQRPSLCARCDNVLADSQHLAEAISDDGLLMQVAMIELYESAELRSCRRCSVFLYMVIHSIRVEAFYSWSMSNFVEVYSAYDTVLKIRALLRPIDQRASDCDIHEMLVFGKLIGSAVELRYQNESHLRFKVYVGEGEEAATFVSSEAAFSRVRSWMSTCDEQHTDCLRDSTGLRPSRLLDLSSTTTMRLRDAHVTYDQYAALSYCWGGDQQLKTTRSTLAQILEAYLEIDLAFLSATIQDAVRVAKRIGVNYLWVDSLCIVQDSPEDREVEMSKMASIYQNA</sequence>
<name>A0AAJ0B0I0_9PEZI</name>
<dbReference type="GeneID" id="85456059"/>
<comment type="caution">
    <text evidence="2">The sequence shown here is derived from an EMBL/GenBank/DDBJ whole genome shotgun (WGS) entry which is preliminary data.</text>
</comment>
<gene>
    <name evidence="2" type="ORF">BDP55DRAFT_625797</name>
</gene>
<evidence type="ECO:0000313" key="2">
    <source>
        <dbReference type="EMBL" id="KAK1700193.1"/>
    </source>
</evidence>
<dbReference type="PANTHER" id="PTHR33112">
    <property type="entry name" value="DOMAIN PROTEIN, PUTATIVE-RELATED"/>
    <property type="match status" value="1"/>
</dbReference>